<accession>A0A7W4URB0</accession>
<dbReference type="InterPro" id="IPR029056">
    <property type="entry name" value="Ribokinase-like"/>
</dbReference>
<dbReference type="GO" id="GO:0005829">
    <property type="term" value="C:cytosol"/>
    <property type="evidence" value="ECO:0007669"/>
    <property type="project" value="TreeGrafter"/>
</dbReference>
<dbReference type="InterPro" id="IPR002173">
    <property type="entry name" value="Carboh/pur_kinase_PfkB_CS"/>
</dbReference>
<evidence type="ECO:0000256" key="2">
    <source>
        <dbReference type="ARBA" id="ARBA00022777"/>
    </source>
</evidence>
<dbReference type="SUPFAM" id="SSF53613">
    <property type="entry name" value="Ribokinase-like"/>
    <property type="match status" value="1"/>
</dbReference>
<evidence type="ECO:0000313" key="6">
    <source>
        <dbReference type="Proteomes" id="UP000545286"/>
    </source>
</evidence>
<dbReference type="EMBL" id="JACHWJ010000005">
    <property type="protein sequence ID" value="MBB2959063.1"/>
    <property type="molecule type" value="Genomic_DNA"/>
</dbReference>
<dbReference type="RefSeq" id="WP_183626299.1">
    <property type="nucleotide sequence ID" value="NZ_JACHWJ010000005.1"/>
</dbReference>
<evidence type="ECO:0000256" key="1">
    <source>
        <dbReference type="ARBA" id="ARBA00022679"/>
    </source>
</evidence>
<dbReference type="PROSITE" id="PS00584">
    <property type="entry name" value="PFKB_KINASES_2"/>
    <property type="match status" value="1"/>
</dbReference>
<feature type="domain" description="Carbohydrate kinase PfkB" evidence="4">
    <location>
        <begin position="31"/>
        <end position="301"/>
    </location>
</feature>
<comment type="caution">
    <text evidence="5">The sequence shown here is derived from an EMBL/GenBank/DDBJ whole genome shotgun (WGS) entry which is preliminary data.</text>
</comment>
<dbReference type="AlphaFoldDB" id="A0A7W4URB0"/>
<keyword evidence="1 5" id="KW-0808">Transferase</keyword>
<dbReference type="GO" id="GO:0008662">
    <property type="term" value="F:1-phosphofructokinase activity"/>
    <property type="evidence" value="ECO:0007669"/>
    <property type="project" value="UniProtKB-EC"/>
</dbReference>
<evidence type="ECO:0000256" key="3">
    <source>
        <dbReference type="SAM" id="MobiDB-lite"/>
    </source>
</evidence>
<name>A0A7W4URB0_9MICO</name>
<feature type="region of interest" description="Disordered" evidence="3">
    <location>
        <begin position="1"/>
        <end position="20"/>
    </location>
</feature>
<reference evidence="5 6" key="1">
    <citation type="submission" date="2020-08" db="EMBL/GenBank/DDBJ databases">
        <title>Sequencing the genomes of 1000 actinobacteria strains.</title>
        <authorList>
            <person name="Klenk H.-P."/>
        </authorList>
    </citation>
    <scope>NUCLEOTIDE SEQUENCE [LARGE SCALE GENOMIC DNA]</scope>
    <source>
        <strain evidence="5 6">DSM 20419</strain>
    </source>
</reference>
<protein>
    <submittedName>
        <fullName evidence="5">1-phosphofructokinase</fullName>
        <ecNumber evidence="5">2.7.1.56</ecNumber>
    </submittedName>
</protein>
<dbReference type="Proteomes" id="UP000545286">
    <property type="component" value="Unassembled WGS sequence"/>
</dbReference>
<feature type="compositionally biased region" description="Basic and acidic residues" evidence="3">
    <location>
        <begin position="8"/>
        <end position="17"/>
    </location>
</feature>
<keyword evidence="2 5" id="KW-0418">Kinase</keyword>
<dbReference type="Gene3D" id="3.40.1190.20">
    <property type="match status" value="1"/>
</dbReference>
<dbReference type="EC" id="2.7.1.56" evidence="5"/>
<dbReference type="Pfam" id="PF00294">
    <property type="entry name" value="PfkB"/>
    <property type="match status" value="1"/>
</dbReference>
<sequence length="336" mass="35194">MSLVATHTEARPNETHGRRSRVVTLTPAPSIDRVYRVDELKADRVNRASSVEAHIAGNGVNLARDLRAAGNTVVAVAPLNFEDALEYVEDAAMFRVVPVHQATRVNTIVIAGDGQTTNVNQAANPLTSRDWRSLYAAVRDASDQASPDWIVLGGTVPDTGGAPLDPNALLEIARDTNARICLDSPGLVLAKWMQQGAIPSLVAPNVHELEEAVGSSVATVGEACEAGQRLLDRGVETVLVSLGAAGALLITGNEQLWASTRPARVVNTTGAGDAALAGLLSTWQGEGGASRLGLALTSAVRWGRAACETSAPTIDPNTVSEVDVDLRTPDRDLAIA</sequence>
<dbReference type="InterPro" id="IPR011611">
    <property type="entry name" value="PfkB_dom"/>
</dbReference>
<evidence type="ECO:0000313" key="5">
    <source>
        <dbReference type="EMBL" id="MBB2959063.1"/>
    </source>
</evidence>
<dbReference type="PANTHER" id="PTHR46566">
    <property type="entry name" value="1-PHOSPHOFRUCTOKINASE-RELATED"/>
    <property type="match status" value="1"/>
</dbReference>
<proteinExistence type="predicted"/>
<gene>
    <name evidence="5" type="ORF">FHX72_003215</name>
</gene>
<organism evidence="5 6">
    <name type="scientific">Pseudoclavibacter helvolus</name>
    <dbReference type="NCBI Taxonomy" id="255205"/>
    <lineage>
        <taxon>Bacteria</taxon>
        <taxon>Bacillati</taxon>
        <taxon>Actinomycetota</taxon>
        <taxon>Actinomycetes</taxon>
        <taxon>Micrococcales</taxon>
        <taxon>Microbacteriaceae</taxon>
        <taxon>Pseudoclavibacter</taxon>
    </lineage>
</organism>
<dbReference type="PANTHER" id="PTHR46566:SF5">
    <property type="entry name" value="1-PHOSPHOFRUCTOKINASE"/>
    <property type="match status" value="1"/>
</dbReference>
<keyword evidence="6" id="KW-1185">Reference proteome</keyword>
<evidence type="ECO:0000259" key="4">
    <source>
        <dbReference type="Pfam" id="PF00294"/>
    </source>
</evidence>